<accession>A0A8E1T3N4</accession>
<protein>
    <submittedName>
        <fullName evidence="3">ATP-binding protein</fullName>
    </submittedName>
</protein>
<keyword evidence="1" id="KW-0723">Serine/threonine-protein kinase</keyword>
<keyword evidence="1" id="KW-0808">Transferase</keyword>
<feature type="domain" description="Histidine kinase/HSP90-like ATPase" evidence="2">
    <location>
        <begin position="35"/>
        <end position="139"/>
    </location>
</feature>
<dbReference type="InterPro" id="IPR036890">
    <property type="entry name" value="HATPase_C_sf"/>
</dbReference>
<keyword evidence="1" id="KW-0418">Kinase</keyword>
<dbReference type="PANTHER" id="PTHR35526">
    <property type="entry name" value="ANTI-SIGMA-F FACTOR RSBW-RELATED"/>
    <property type="match status" value="1"/>
</dbReference>
<dbReference type="CDD" id="cd16936">
    <property type="entry name" value="HATPase_RsbW-like"/>
    <property type="match status" value="1"/>
</dbReference>
<organism evidence="3 4">
    <name type="scientific">Amycolatopsis echigonensis</name>
    <dbReference type="NCBI Taxonomy" id="2576905"/>
    <lineage>
        <taxon>Bacteria</taxon>
        <taxon>Bacillati</taxon>
        <taxon>Actinomycetota</taxon>
        <taxon>Actinomycetes</taxon>
        <taxon>Pseudonocardiales</taxon>
        <taxon>Pseudonocardiaceae</taxon>
        <taxon>Amycolatopsis</taxon>
    </lineage>
</organism>
<gene>
    <name evidence="3" type="ORF">H5411_01290</name>
</gene>
<dbReference type="InterPro" id="IPR003594">
    <property type="entry name" value="HATPase_dom"/>
</dbReference>
<name>A0A8E1T3N4_9PSEU</name>
<dbReference type="GO" id="GO:0004674">
    <property type="term" value="F:protein serine/threonine kinase activity"/>
    <property type="evidence" value="ECO:0007669"/>
    <property type="project" value="UniProtKB-KW"/>
</dbReference>
<dbReference type="AlphaFoldDB" id="A0A8E1T3N4"/>
<keyword evidence="3" id="KW-0547">Nucleotide-binding</keyword>
<proteinExistence type="predicted"/>
<evidence type="ECO:0000313" key="3">
    <source>
        <dbReference type="EMBL" id="MBB2497772.1"/>
    </source>
</evidence>
<reference evidence="3 4" key="1">
    <citation type="submission" date="2020-08" db="EMBL/GenBank/DDBJ databases">
        <title>Amycolatopsis echigonensis JCM 21831.</title>
        <authorList>
            <person name="Tedsree N."/>
            <person name="Kuncharoen N."/>
            <person name="Likhitwitayawuid K."/>
            <person name="Tanasupawat S."/>
        </authorList>
    </citation>
    <scope>NUCLEOTIDE SEQUENCE [LARGE SCALE GENOMIC DNA]</scope>
    <source>
        <strain evidence="3 4">JCM 21831</strain>
    </source>
</reference>
<dbReference type="GO" id="GO:0005524">
    <property type="term" value="F:ATP binding"/>
    <property type="evidence" value="ECO:0007669"/>
    <property type="project" value="UniProtKB-KW"/>
</dbReference>
<evidence type="ECO:0000256" key="1">
    <source>
        <dbReference type="ARBA" id="ARBA00022527"/>
    </source>
</evidence>
<sequence>MSVDEFRHSRLPVRAASPEGGAARLDLVLGRDFPALRRVRDEAVAFVRRHRPHAAPDAVADARLVLDEMASNAMRHARPPCELALSLRGDRLLIEVSDPLPVLARCREGYEGGGRGLALIDALAARWGQTPGAAGKTVWAELPL</sequence>
<dbReference type="Pfam" id="PF13581">
    <property type="entry name" value="HATPase_c_2"/>
    <property type="match status" value="1"/>
</dbReference>
<dbReference type="Gene3D" id="3.30.565.10">
    <property type="entry name" value="Histidine kinase-like ATPase, C-terminal domain"/>
    <property type="match status" value="1"/>
</dbReference>
<evidence type="ECO:0000313" key="4">
    <source>
        <dbReference type="Proteomes" id="UP000550260"/>
    </source>
</evidence>
<dbReference type="SUPFAM" id="SSF55874">
    <property type="entry name" value="ATPase domain of HSP90 chaperone/DNA topoisomerase II/histidine kinase"/>
    <property type="match status" value="1"/>
</dbReference>
<keyword evidence="3" id="KW-0067">ATP-binding</keyword>
<comment type="caution">
    <text evidence="3">The sequence shown here is derived from an EMBL/GenBank/DDBJ whole genome shotgun (WGS) entry which is preliminary data.</text>
</comment>
<dbReference type="Proteomes" id="UP000550260">
    <property type="component" value="Unassembled WGS sequence"/>
</dbReference>
<dbReference type="InterPro" id="IPR050267">
    <property type="entry name" value="Anti-sigma-factor_SerPK"/>
</dbReference>
<dbReference type="PANTHER" id="PTHR35526:SF3">
    <property type="entry name" value="ANTI-SIGMA-F FACTOR RSBW"/>
    <property type="match status" value="1"/>
</dbReference>
<dbReference type="EMBL" id="JACJHR010000001">
    <property type="protein sequence ID" value="MBB2497772.1"/>
    <property type="molecule type" value="Genomic_DNA"/>
</dbReference>
<dbReference type="RefSeq" id="WP_183122700.1">
    <property type="nucleotide sequence ID" value="NZ_JACJHR010000001.1"/>
</dbReference>
<evidence type="ECO:0000259" key="2">
    <source>
        <dbReference type="Pfam" id="PF13581"/>
    </source>
</evidence>